<protein>
    <submittedName>
        <fullName evidence="1">Uncharacterized protein</fullName>
    </submittedName>
</protein>
<evidence type="ECO:0000313" key="1">
    <source>
        <dbReference type="EMBL" id="CBI07293.1"/>
    </source>
</evidence>
<gene>
    <name evidence="1" type="ORF">CARN6_0624</name>
</gene>
<reference evidence="1" key="1">
    <citation type="submission" date="2009-10" db="EMBL/GenBank/DDBJ databases">
        <title>Diversity of trophic interactions inside an arsenic-rich microbial ecosystem.</title>
        <authorList>
            <person name="Bertin P.N."/>
            <person name="Heinrich-Salmeron A."/>
            <person name="Pelletier E."/>
            <person name="Goulhen-Chollet F."/>
            <person name="Arsene-Ploetze F."/>
            <person name="Gallien S."/>
            <person name="Calteau A."/>
            <person name="Vallenet D."/>
            <person name="Casiot C."/>
            <person name="Chane-Woon-Ming B."/>
            <person name="Giloteaux L."/>
            <person name="Barakat M."/>
            <person name="Bonnefoy V."/>
            <person name="Bruneel O."/>
            <person name="Chandler M."/>
            <person name="Cleiss J."/>
            <person name="Duran R."/>
            <person name="Elbaz-Poulichet F."/>
            <person name="Fonknechten N."/>
            <person name="Lauga B."/>
            <person name="Mornico D."/>
            <person name="Ortet P."/>
            <person name="Schaeffer C."/>
            <person name="Siguier P."/>
            <person name="Alexander Thil Smith A."/>
            <person name="Van Dorsselaer A."/>
            <person name="Weissenbach J."/>
            <person name="Medigue C."/>
            <person name="Le Paslier D."/>
        </authorList>
    </citation>
    <scope>NUCLEOTIDE SEQUENCE</scope>
</reference>
<sequence>MMLEFDFNQIYTVEFGLGRDDGDGRMFCLIAVDGDVQDALREMAEATWVALQELTNNPPKYEPSEKHAGIEYLHLPLADELAASMRELQEANNLPFDSMALNNPEIICSEASVNICFWFSTGPRTR</sequence>
<dbReference type="AlphaFoldDB" id="E6QJ77"/>
<dbReference type="EMBL" id="CABQ01000085">
    <property type="protein sequence ID" value="CBI07293.1"/>
    <property type="molecule type" value="Genomic_DNA"/>
</dbReference>
<proteinExistence type="predicted"/>
<accession>E6QJ77</accession>
<comment type="caution">
    <text evidence="1">The sequence shown here is derived from an EMBL/GenBank/DDBJ whole genome shotgun (WGS) entry which is preliminary data.</text>
</comment>
<name>E6QJ77_9ZZZZ</name>
<organism evidence="1">
    <name type="scientific">mine drainage metagenome</name>
    <dbReference type="NCBI Taxonomy" id="410659"/>
    <lineage>
        <taxon>unclassified sequences</taxon>
        <taxon>metagenomes</taxon>
        <taxon>ecological metagenomes</taxon>
    </lineage>
</organism>